<keyword evidence="2" id="KW-1185">Reference proteome</keyword>
<gene>
    <name evidence="1" type="ORF">FWK35_00033954</name>
</gene>
<dbReference type="Gene3D" id="3.40.395.10">
    <property type="entry name" value="Adenoviral Proteinase, Chain A"/>
    <property type="match status" value="1"/>
</dbReference>
<proteinExistence type="predicted"/>
<reference evidence="1 2" key="1">
    <citation type="submission" date="2019-08" db="EMBL/GenBank/DDBJ databases">
        <title>Whole genome of Aphis craccivora.</title>
        <authorList>
            <person name="Voronova N.V."/>
            <person name="Shulinski R.S."/>
            <person name="Bandarenka Y.V."/>
            <person name="Zhorov D.G."/>
            <person name="Warner D."/>
        </authorList>
    </citation>
    <scope>NUCLEOTIDE SEQUENCE [LARGE SCALE GENOMIC DNA]</scope>
    <source>
        <strain evidence="1">180601</strain>
        <tissue evidence="1">Whole Body</tissue>
    </source>
</reference>
<accession>A0A6G0VQ06</accession>
<dbReference type="Proteomes" id="UP000478052">
    <property type="component" value="Unassembled WGS sequence"/>
</dbReference>
<feature type="non-terminal residue" evidence="1">
    <location>
        <position position="1"/>
    </location>
</feature>
<organism evidence="1 2">
    <name type="scientific">Aphis craccivora</name>
    <name type="common">Cowpea aphid</name>
    <dbReference type="NCBI Taxonomy" id="307492"/>
    <lineage>
        <taxon>Eukaryota</taxon>
        <taxon>Metazoa</taxon>
        <taxon>Ecdysozoa</taxon>
        <taxon>Arthropoda</taxon>
        <taxon>Hexapoda</taxon>
        <taxon>Insecta</taxon>
        <taxon>Pterygota</taxon>
        <taxon>Neoptera</taxon>
        <taxon>Paraneoptera</taxon>
        <taxon>Hemiptera</taxon>
        <taxon>Sternorrhyncha</taxon>
        <taxon>Aphidomorpha</taxon>
        <taxon>Aphidoidea</taxon>
        <taxon>Aphididae</taxon>
        <taxon>Aphidini</taxon>
        <taxon>Aphis</taxon>
        <taxon>Aphis</taxon>
    </lineage>
</organism>
<comment type="caution">
    <text evidence="1">The sequence shown here is derived from an EMBL/GenBank/DDBJ whole genome shotgun (WGS) entry which is preliminary data.</text>
</comment>
<feature type="non-terminal residue" evidence="1">
    <location>
        <position position="272"/>
    </location>
</feature>
<keyword evidence="1" id="KW-0378">Hydrolase</keyword>
<dbReference type="AlphaFoldDB" id="A0A6G0VQ06"/>
<dbReference type="InterPro" id="IPR038765">
    <property type="entry name" value="Papain-like_cys_pep_sf"/>
</dbReference>
<sequence length="272" mass="31719">NRKLGTKRETTQTSLQSTKYRTKLFLKIPKSSTTTAHENNLSPKVVDDIERVVFLECDNEAMFTADESINNDVVVNDLSKPLSENCLMKSVSTPGSHKSPFRQLAQSIDLYQNMFPKDLTYYKRIKMPKNKDYLVGIYNYIPRDQNCEIMTELYISDFDTLSGENWFCNFVIDICLLSYAYKMNLKTHTHIILQLCYTADGKSKIGEEHDKIAFNHNRMVIMPWLVNNNSHCIVVFISFKTKQCYIMDPSSPYDINDRIPKLRFKKLFEKLK</sequence>
<dbReference type="EMBL" id="VUJU01013253">
    <property type="protein sequence ID" value="KAF0705401.1"/>
    <property type="molecule type" value="Genomic_DNA"/>
</dbReference>
<dbReference type="GO" id="GO:0008233">
    <property type="term" value="F:peptidase activity"/>
    <property type="evidence" value="ECO:0007669"/>
    <property type="project" value="UniProtKB-KW"/>
</dbReference>
<dbReference type="GO" id="GO:0006508">
    <property type="term" value="P:proteolysis"/>
    <property type="evidence" value="ECO:0007669"/>
    <property type="project" value="UniProtKB-KW"/>
</dbReference>
<protein>
    <submittedName>
        <fullName evidence="1">ULP PROTEASE domain-containing protein</fullName>
    </submittedName>
</protein>
<dbReference type="OrthoDB" id="6637913at2759"/>
<evidence type="ECO:0000313" key="2">
    <source>
        <dbReference type="Proteomes" id="UP000478052"/>
    </source>
</evidence>
<evidence type="ECO:0000313" key="1">
    <source>
        <dbReference type="EMBL" id="KAF0705401.1"/>
    </source>
</evidence>
<keyword evidence="1" id="KW-0645">Protease</keyword>
<name>A0A6G0VQ06_APHCR</name>
<dbReference type="SUPFAM" id="SSF54001">
    <property type="entry name" value="Cysteine proteinases"/>
    <property type="match status" value="1"/>
</dbReference>